<feature type="domain" description="F-box" evidence="1">
    <location>
        <begin position="1"/>
        <end position="47"/>
    </location>
</feature>
<dbReference type="InterPro" id="IPR025886">
    <property type="entry name" value="PP2-like"/>
</dbReference>
<dbReference type="PANTHER" id="PTHR32278">
    <property type="entry name" value="F-BOX DOMAIN-CONTAINING PROTEIN"/>
    <property type="match status" value="1"/>
</dbReference>
<organism evidence="2 3">
    <name type="scientific">Salvia divinorum</name>
    <name type="common">Maria pastora</name>
    <name type="synonym">Diviner's sage</name>
    <dbReference type="NCBI Taxonomy" id="28513"/>
    <lineage>
        <taxon>Eukaryota</taxon>
        <taxon>Viridiplantae</taxon>
        <taxon>Streptophyta</taxon>
        <taxon>Embryophyta</taxon>
        <taxon>Tracheophyta</taxon>
        <taxon>Spermatophyta</taxon>
        <taxon>Magnoliopsida</taxon>
        <taxon>eudicotyledons</taxon>
        <taxon>Gunneridae</taxon>
        <taxon>Pentapetalae</taxon>
        <taxon>asterids</taxon>
        <taxon>lamiids</taxon>
        <taxon>Lamiales</taxon>
        <taxon>Lamiaceae</taxon>
        <taxon>Nepetoideae</taxon>
        <taxon>Mentheae</taxon>
        <taxon>Salviinae</taxon>
        <taxon>Salvia</taxon>
        <taxon>Salvia subgen. Calosphace</taxon>
    </lineage>
</organism>
<comment type="caution">
    <text evidence="2">The sequence shown here is derived from an EMBL/GenBank/DDBJ whole genome shotgun (WGS) entry which is preliminary data.</text>
</comment>
<gene>
    <name evidence="2" type="ORF">AAHA92_16609</name>
</gene>
<dbReference type="Proteomes" id="UP001567538">
    <property type="component" value="Unassembled WGS sequence"/>
</dbReference>
<accession>A0ABD1GW34</accession>
<dbReference type="PANTHER" id="PTHR32278:SF116">
    <property type="entry name" value="F-BOX PROTEIN PP2-B10-LIKE"/>
    <property type="match status" value="1"/>
</dbReference>
<dbReference type="Pfam" id="PF00646">
    <property type="entry name" value="F-box"/>
    <property type="match status" value="1"/>
</dbReference>
<protein>
    <submittedName>
        <fullName evidence="2">F-box protein PP2-B1-like</fullName>
    </submittedName>
</protein>
<dbReference type="InterPro" id="IPR001810">
    <property type="entry name" value="F-box_dom"/>
</dbReference>
<dbReference type="Pfam" id="PF14299">
    <property type="entry name" value="PP2"/>
    <property type="match status" value="1"/>
</dbReference>
<dbReference type="InterPro" id="IPR036047">
    <property type="entry name" value="F-box-like_dom_sf"/>
</dbReference>
<evidence type="ECO:0000259" key="1">
    <source>
        <dbReference type="PROSITE" id="PS50181"/>
    </source>
</evidence>
<sequence>MDLLSTLPHDSLSEILRRTSPGDALRFATISKVFKSAADSDNVWDGFLPEDMAEIISRSVSPVVYAMKKELYLSLCNSPILIDAGKLSFCLERKKGKRCYMLGARELGIIWFGDTPWYWDLAPHPDSRFAEVALLKEVFWLEIRGSINTRMLSSDTVYGCYLVFKLDPDHYGLESANAFVRFTNDGVGDDNERGAILEHFRREDARDHHSQTGRAPVRIGDGLTEIAEVHLQRPKRSRQRESGRVAVGRGDGWREVELGSFYNDRGDDGVVETWLLGKEGYAGKSGLIIQGIEFRPKP</sequence>
<evidence type="ECO:0000313" key="3">
    <source>
        <dbReference type="Proteomes" id="UP001567538"/>
    </source>
</evidence>
<dbReference type="PROSITE" id="PS50181">
    <property type="entry name" value="FBOX"/>
    <property type="match status" value="1"/>
</dbReference>
<dbReference type="SUPFAM" id="SSF81383">
    <property type="entry name" value="F-box domain"/>
    <property type="match status" value="1"/>
</dbReference>
<reference evidence="2 3" key="1">
    <citation type="submission" date="2024-06" db="EMBL/GenBank/DDBJ databases">
        <title>A chromosome level genome sequence of Diviner's sage (Salvia divinorum).</title>
        <authorList>
            <person name="Ford S.A."/>
            <person name="Ro D.-K."/>
            <person name="Ness R.W."/>
            <person name="Phillips M.A."/>
        </authorList>
    </citation>
    <scope>NUCLEOTIDE SEQUENCE [LARGE SCALE GENOMIC DNA]</scope>
    <source>
        <strain evidence="2">SAF-2024a</strain>
        <tissue evidence="2">Leaf</tissue>
    </source>
</reference>
<proteinExistence type="predicted"/>
<evidence type="ECO:0000313" key="2">
    <source>
        <dbReference type="EMBL" id="KAL1548367.1"/>
    </source>
</evidence>
<dbReference type="CDD" id="cd22162">
    <property type="entry name" value="F-box_AtSKIP3-like"/>
    <property type="match status" value="1"/>
</dbReference>
<keyword evidence="3" id="KW-1185">Reference proteome</keyword>
<dbReference type="EMBL" id="JBEAFC010000007">
    <property type="protein sequence ID" value="KAL1548367.1"/>
    <property type="molecule type" value="Genomic_DNA"/>
</dbReference>
<name>A0ABD1GW34_SALDI</name>
<dbReference type="AlphaFoldDB" id="A0ABD1GW34"/>